<dbReference type="GO" id="GO:0046872">
    <property type="term" value="F:metal ion binding"/>
    <property type="evidence" value="ECO:0007669"/>
    <property type="project" value="UniProtKB-KW"/>
</dbReference>
<dbReference type="GO" id="GO:0005737">
    <property type="term" value="C:cytoplasm"/>
    <property type="evidence" value="ECO:0007669"/>
    <property type="project" value="TreeGrafter"/>
</dbReference>
<evidence type="ECO:0000256" key="1">
    <source>
        <dbReference type="ARBA" id="ARBA00005568"/>
    </source>
</evidence>
<dbReference type="GO" id="GO:0016832">
    <property type="term" value="F:aldehyde-lyase activity"/>
    <property type="evidence" value="ECO:0007669"/>
    <property type="project" value="TreeGrafter"/>
</dbReference>
<keyword evidence="3" id="KW-0456">Lyase</keyword>
<keyword evidence="6" id="KW-1185">Reference proteome</keyword>
<dbReference type="SUPFAM" id="SSF51621">
    <property type="entry name" value="Phosphoenolpyruvate/pyruvate domain"/>
    <property type="match status" value="1"/>
</dbReference>
<dbReference type="InterPro" id="IPR040442">
    <property type="entry name" value="Pyrv_kinase-like_dom_sf"/>
</dbReference>
<proteinExistence type="inferred from homology"/>
<dbReference type="InterPro" id="IPR005000">
    <property type="entry name" value="Aldolase/citrate-lyase_domain"/>
</dbReference>
<accession>A0A8H6TQN8</accession>
<gene>
    <name evidence="5" type="ORF">HMN09_00191300</name>
</gene>
<dbReference type="AlphaFoldDB" id="A0A8H6TQN8"/>
<keyword evidence="2" id="KW-0479">Metal-binding</keyword>
<dbReference type="InterPro" id="IPR015813">
    <property type="entry name" value="Pyrv/PenolPyrv_kinase-like_dom"/>
</dbReference>
<dbReference type="EMBL" id="JACAZE010000002">
    <property type="protein sequence ID" value="KAF7321041.1"/>
    <property type="molecule type" value="Genomic_DNA"/>
</dbReference>
<reference evidence="5" key="1">
    <citation type="submission" date="2020-05" db="EMBL/GenBank/DDBJ databases">
        <title>Mycena genomes resolve the evolution of fungal bioluminescence.</title>
        <authorList>
            <person name="Tsai I.J."/>
        </authorList>
    </citation>
    <scope>NUCLEOTIDE SEQUENCE</scope>
    <source>
        <strain evidence="5">110903Hualien_Pintung</strain>
    </source>
</reference>
<evidence type="ECO:0000256" key="2">
    <source>
        <dbReference type="ARBA" id="ARBA00022723"/>
    </source>
</evidence>
<evidence type="ECO:0000259" key="4">
    <source>
        <dbReference type="Pfam" id="PF03328"/>
    </source>
</evidence>
<dbReference type="PANTHER" id="PTHR30502:SF0">
    <property type="entry name" value="PHOSPHOENOLPYRUVATE CARBOXYLASE FAMILY PROTEIN"/>
    <property type="match status" value="1"/>
</dbReference>
<dbReference type="Gene3D" id="3.20.20.60">
    <property type="entry name" value="Phosphoenolpyruvate-binding domains"/>
    <property type="match status" value="1"/>
</dbReference>
<protein>
    <submittedName>
        <fullName evidence="5">Putative Phosphoenolpyruvate/pyruvate domain-containing protein</fullName>
    </submittedName>
</protein>
<organism evidence="5 6">
    <name type="scientific">Mycena chlorophos</name>
    <name type="common">Agaric fungus</name>
    <name type="synonym">Agaricus chlorophos</name>
    <dbReference type="NCBI Taxonomy" id="658473"/>
    <lineage>
        <taxon>Eukaryota</taxon>
        <taxon>Fungi</taxon>
        <taxon>Dikarya</taxon>
        <taxon>Basidiomycota</taxon>
        <taxon>Agaricomycotina</taxon>
        <taxon>Agaricomycetes</taxon>
        <taxon>Agaricomycetidae</taxon>
        <taxon>Agaricales</taxon>
        <taxon>Marasmiineae</taxon>
        <taxon>Mycenaceae</taxon>
        <taxon>Mycena</taxon>
    </lineage>
</organism>
<dbReference type="OrthoDB" id="1621678at2759"/>
<evidence type="ECO:0000313" key="5">
    <source>
        <dbReference type="EMBL" id="KAF7321041.1"/>
    </source>
</evidence>
<feature type="domain" description="HpcH/HpaI aldolase/citrate lyase" evidence="4">
    <location>
        <begin position="25"/>
        <end position="243"/>
    </location>
</feature>
<evidence type="ECO:0000313" key="6">
    <source>
        <dbReference type="Proteomes" id="UP000613580"/>
    </source>
</evidence>
<keyword evidence="5" id="KW-0670">Pyruvate</keyword>
<dbReference type="PANTHER" id="PTHR30502">
    <property type="entry name" value="2-KETO-3-DEOXY-L-RHAMNONATE ALDOLASE"/>
    <property type="match status" value="1"/>
</dbReference>
<dbReference type="InterPro" id="IPR050251">
    <property type="entry name" value="HpcH-HpaI_aldolase"/>
</dbReference>
<name>A0A8H6TQN8_MYCCL</name>
<dbReference type="Proteomes" id="UP000613580">
    <property type="component" value="Unassembled WGS sequence"/>
</dbReference>
<sequence length="258" mass="27111">MAMSFPLRDKLASAAAGGGRARAAGVWLTLPSAAIAKTMAQTKGVSWVLVDAEHGLITDHHFYDLTNIIAASGVSPIIRIPADEPWMIKRALDSGAHGIMVPMANTPELVRKVVGASRYPPAGFRGYGPMFTHAAGALGADYKAAANDAVIVTVQIEHPDAVAQIDEIVKEGIDATFIGPFDLAVSMGVEFGGKEHEAAISRILEETHKAGKIAGIFCLTGEQAERRFAQGFDMVSVTTDIDTLVGGFADALGKVSNL</sequence>
<evidence type="ECO:0000256" key="3">
    <source>
        <dbReference type="ARBA" id="ARBA00023239"/>
    </source>
</evidence>
<dbReference type="Pfam" id="PF03328">
    <property type="entry name" value="HpcH_HpaI"/>
    <property type="match status" value="1"/>
</dbReference>
<comment type="caution">
    <text evidence="5">The sequence shown here is derived from an EMBL/GenBank/DDBJ whole genome shotgun (WGS) entry which is preliminary data.</text>
</comment>
<comment type="similarity">
    <text evidence="1">Belongs to the HpcH/HpaI aldolase family.</text>
</comment>